<accession>A0ACC1JE06</accession>
<gene>
    <name evidence="1" type="ORF">FBU59_001531</name>
</gene>
<keyword evidence="2" id="KW-1185">Reference proteome</keyword>
<organism evidence="1 2">
    <name type="scientific">Linderina macrospora</name>
    <dbReference type="NCBI Taxonomy" id="4868"/>
    <lineage>
        <taxon>Eukaryota</taxon>
        <taxon>Fungi</taxon>
        <taxon>Fungi incertae sedis</taxon>
        <taxon>Zoopagomycota</taxon>
        <taxon>Kickxellomycotina</taxon>
        <taxon>Kickxellomycetes</taxon>
        <taxon>Kickxellales</taxon>
        <taxon>Kickxellaceae</taxon>
        <taxon>Linderina</taxon>
    </lineage>
</organism>
<comment type="caution">
    <text evidence="1">The sequence shown here is derived from an EMBL/GenBank/DDBJ whole genome shotgun (WGS) entry which is preliminary data.</text>
</comment>
<dbReference type="EMBL" id="JANBPW010000692">
    <property type="protein sequence ID" value="KAJ1948572.1"/>
    <property type="molecule type" value="Genomic_DNA"/>
</dbReference>
<name>A0ACC1JE06_9FUNG</name>
<reference evidence="1" key="1">
    <citation type="submission" date="2022-07" db="EMBL/GenBank/DDBJ databases">
        <title>Phylogenomic reconstructions and comparative analyses of Kickxellomycotina fungi.</title>
        <authorList>
            <person name="Reynolds N.K."/>
            <person name="Stajich J.E."/>
            <person name="Barry K."/>
            <person name="Grigoriev I.V."/>
            <person name="Crous P."/>
            <person name="Smith M.E."/>
        </authorList>
    </citation>
    <scope>NUCLEOTIDE SEQUENCE</scope>
    <source>
        <strain evidence="1">NRRL 5244</strain>
    </source>
</reference>
<evidence type="ECO:0000313" key="2">
    <source>
        <dbReference type="Proteomes" id="UP001150603"/>
    </source>
</evidence>
<protein>
    <submittedName>
        <fullName evidence="1">Uncharacterized protein</fullName>
    </submittedName>
</protein>
<proteinExistence type="predicted"/>
<dbReference type="Proteomes" id="UP001150603">
    <property type="component" value="Unassembled WGS sequence"/>
</dbReference>
<evidence type="ECO:0000313" key="1">
    <source>
        <dbReference type="EMBL" id="KAJ1948572.1"/>
    </source>
</evidence>
<sequence length="70" mass="7867">MLSMDSVKCMLNHAEIEILVCSIEKVERLLDLKEHVPMLKVIILMDSLNGQAKNIVASEVSQDMVGELRD</sequence>